<evidence type="ECO:0000256" key="1">
    <source>
        <dbReference type="ARBA" id="ARBA00004245"/>
    </source>
</evidence>
<evidence type="ECO:0000259" key="6">
    <source>
        <dbReference type="PROSITE" id="PS50067"/>
    </source>
</evidence>
<evidence type="ECO:0000313" key="8">
    <source>
        <dbReference type="Proteomes" id="UP000031668"/>
    </source>
</evidence>
<comment type="caution">
    <text evidence="7">The sequence shown here is derived from an EMBL/GenBank/DDBJ whole genome shotgun (WGS) entry which is preliminary data.</text>
</comment>
<comment type="subcellular location">
    <subcellularLocation>
        <location evidence="1">Cytoplasm</location>
        <location evidence="1">Cytoskeleton</location>
    </subcellularLocation>
</comment>
<dbReference type="EMBL" id="JWZT01000567">
    <property type="protein sequence ID" value="KII74067.1"/>
    <property type="molecule type" value="Genomic_DNA"/>
</dbReference>
<dbReference type="OMA" id="ERMGRTH"/>
<keyword evidence="4" id="KW-0206">Cytoskeleton</keyword>
<dbReference type="SMART" id="SM00129">
    <property type="entry name" value="KISc"/>
    <property type="match status" value="1"/>
</dbReference>
<evidence type="ECO:0000256" key="4">
    <source>
        <dbReference type="ARBA" id="ARBA00023212"/>
    </source>
</evidence>
<dbReference type="SUPFAM" id="SSF52540">
    <property type="entry name" value="P-loop containing nucleoside triphosphate hydrolases"/>
    <property type="match status" value="1"/>
</dbReference>
<dbReference type="InterPro" id="IPR027417">
    <property type="entry name" value="P-loop_NTPase"/>
</dbReference>
<evidence type="ECO:0000256" key="5">
    <source>
        <dbReference type="PROSITE-ProRule" id="PRU00283"/>
    </source>
</evidence>
<protein>
    <submittedName>
        <fullName evidence="7">Kinesin-like protein KIF23</fullName>
    </submittedName>
</protein>
<dbReference type="PANTHER" id="PTHR47969:SF29">
    <property type="entry name" value="KINESIN-LIKE PROTEIN"/>
    <property type="match status" value="1"/>
</dbReference>
<organism evidence="7 8">
    <name type="scientific">Thelohanellus kitauei</name>
    <name type="common">Myxosporean</name>
    <dbReference type="NCBI Taxonomy" id="669202"/>
    <lineage>
        <taxon>Eukaryota</taxon>
        <taxon>Metazoa</taxon>
        <taxon>Cnidaria</taxon>
        <taxon>Myxozoa</taxon>
        <taxon>Myxosporea</taxon>
        <taxon>Bivalvulida</taxon>
        <taxon>Platysporina</taxon>
        <taxon>Myxobolidae</taxon>
        <taxon>Thelohanellus</taxon>
    </lineage>
</organism>
<proteinExistence type="inferred from homology"/>
<gene>
    <name evidence="7" type="ORF">RF11_00053</name>
</gene>
<dbReference type="GO" id="GO:0007018">
    <property type="term" value="P:microtubule-based movement"/>
    <property type="evidence" value="ECO:0007669"/>
    <property type="project" value="InterPro"/>
</dbReference>
<evidence type="ECO:0000256" key="2">
    <source>
        <dbReference type="ARBA" id="ARBA00022741"/>
    </source>
</evidence>
<evidence type="ECO:0000313" key="7">
    <source>
        <dbReference type="EMBL" id="KII74067.1"/>
    </source>
</evidence>
<dbReference type="GO" id="GO:0005524">
    <property type="term" value="F:ATP binding"/>
    <property type="evidence" value="ECO:0007669"/>
    <property type="project" value="UniProtKB-KW"/>
</dbReference>
<name>A0A0C2NJ76_THEKT</name>
<keyword evidence="8" id="KW-1185">Reference proteome</keyword>
<dbReference type="GO" id="GO:0005875">
    <property type="term" value="C:microtubule associated complex"/>
    <property type="evidence" value="ECO:0007669"/>
    <property type="project" value="TreeGrafter"/>
</dbReference>
<comment type="caution">
    <text evidence="5">Lacks conserved residue(s) required for the propagation of feature annotation.</text>
</comment>
<dbReference type="Gene3D" id="3.40.850.10">
    <property type="entry name" value="Kinesin motor domain"/>
    <property type="match status" value="1"/>
</dbReference>
<keyword evidence="4" id="KW-0963">Cytoplasm</keyword>
<dbReference type="AlphaFoldDB" id="A0A0C2NJ76"/>
<dbReference type="Proteomes" id="UP000031668">
    <property type="component" value="Unassembled WGS sequence"/>
</dbReference>
<dbReference type="InterPro" id="IPR036961">
    <property type="entry name" value="Kinesin_motor_dom_sf"/>
</dbReference>
<sequence length="208" mass="23947">MDQTSKYFISSSRLPVSKGIRENNYKGVFIPGLVYIPIRSVSEALTYYRKGKKRRKVAETLLNTQSSRSHCVFTLYLVRIENIDGDTKSARLNQLSLCDLAGSERMGRTHNEGDRQKESSSINSSLMTLRNCIEILRDNQKSRSACRVVPYRESRLTLMFRNFFEGDGRIRMIICLNAIPGDFEENLHVVRFAEITQEVKVKTETRPK</sequence>
<dbReference type="Pfam" id="PF00225">
    <property type="entry name" value="Kinesin"/>
    <property type="match status" value="1"/>
</dbReference>
<reference evidence="7 8" key="1">
    <citation type="journal article" date="2014" name="Genome Biol. Evol.">
        <title>The genome of the myxosporean Thelohanellus kitauei shows adaptations to nutrient acquisition within its fish host.</title>
        <authorList>
            <person name="Yang Y."/>
            <person name="Xiong J."/>
            <person name="Zhou Z."/>
            <person name="Huo F."/>
            <person name="Miao W."/>
            <person name="Ran C."/>
            <person name="Liu Y."/>
            <person name="Zhang J."/>
            <person name="Feng J."/>
            <person name="Wang M."/>
            <person name="Wang M."/>
            <person name="Wang L."/>
            <person name="Yao B."/>
        </authorList>
    </citation>
    <scope>NUCLEOTIDE SEQUENCE [LARGE SCALE GENOMIC DNA]</scope>
    <source>
        <strain evidence="7">Wuqing</strain>
    </source>
</reference>
<dbReference type="GO" id="GO:0007052">
    <property type="term" value="P:mitotic spindle organization"/>
    <property type="evidence" value="ECO:0007669"/>
    <property type="project" value="TreeGrafter"/>
</dbReference>
<dbReference type="OrthoDB" id="2403182at2759"/>
<dbReference type="PROSITE" id="PS50067">
    <property type="entry name" value="KINESIN_MOTOR_2"/>
    <property type="match status" value="1"/>
</dbReference>
<keyword evidence="3" id="KW-0067">ATP-binding</keyword>
<dbReference type="InterPro" id="IPR027640">
    <property type="entry name" value="Kinesin-like_fam"/>
</dbReference>
<accession>A0A0C2NJ76</accession>
<dbReference type="GO" id="GO:0051231">
    <property type="term" value="P:spindle elongation"/>
    <property type="evidence" value="ECO:0007669"/>
    <property type="project" value="TreeGrafter"/>
</dbReference>
<dbReference type="PRINTS" id="PR00380">
    <property type="entry name" value="KINESINHEAVY"/>
</dbReference>
<dbReference type="GO" id="GO:0003777">
    <property type="term" value="F:microtubule motor activity"/>
    <property type="evidence" value="ECO:0007669"/>
    <property type="project" value="InterPro"/>
</dbReference>
<comment type="similarity">
    <text evidence="5">Belongs to the TRAFAC class myosin-kinesin ATPase superfamily. Kinesin family.</text>
</comment>
<keyword evidence="2" id="KW-0547">Nucleotide-binding</keyword>
<dbReference type="InterPro" id="IPR001752">
    <property type="entry name" value="Kinesin_motor_dom"/>
</dbReference>
<dbReference type="PANTHER" id="PTHR47969">
    <property type="entry name" value="CHROMOSOME-ASSOCIATED KINESIN KIF4A-RELATED"/>
    <property type="match status" value="1"/>
</dbReference>
<evidence type="ECO:0000256" key="3">
    <source>
        <dbReference type="ARBA" id="ARBA00022840"/>
    </source>
</evidence>
<dbReference type="GO" id="GO:0008017">
    <property type="term" value="F:microtubule binding"/>
    <property type="evidence" value="ECO:0007669"/>
    <property type="project" value="InterPro"/>
</dbReference>
<feature type="domain" description="Kinesin motor" evidence="6">
    <location>
        <begin position="1"/>
        <end position="199"/>
    </location>
</feature>